<reference evidence="1 2" key="1">
    <citation type="journal article" date="2024" name="Nat. Commun.">
        <title>Phylogenomics reveals the evolutionary origins of lichenization in chlorophyte algae.</title>
        <authorList>
            <person name="Puginier C."/>
            <person name="Libourel C."/>
            <person name="Otte J."/>
            <person name="Skaloud P."/>
            <person name="Haon M."/>
            <person name="Grisel S."/>
            <person name="Petersen M."/>
            <person name="Berrin J.G."/>
            <person name="Delaux P.M."/>
            <person name="Dal Grande F."/>
            <person name="Keller J."/>
        </authorList>
    </citation>
    <scope>NUCLEOTIDE SEQUENCE [LARGE SCALE GENOMIC DNA]</scope>
    <source>
        <strain evidence="1 2">SAG 2043</strain>
    </source>
</reference>
<accession>A0AAW1PX91</accession>
<protein>
    <submittedName>
        <fullName evidence="1">Uncharacterized protein</fullName>
    </submittedName>
</protein>
<dbReference type="AlphaFoldDB" id="A0AAW1PX91"/>
<sequence length="102" mass="10726">MHYYWLNLANLAAIRFTGRIARSRAGSARRRRGCSIELPALEHGCSPLREAASLCGAAAAPAGRPAGQCAEAPSGAMRVRACSAELPAIEHARSQLPEGFPA</sequence>
<comment type="caution">
    <text evidence="1">The sequence shown here is derived from an EMBL/GenBank/DDBJ whole genome shotgun (WGS) entry which is preliminary data.</text>
</comment>
<dbReference type="Proteomes" id="UP001489004">
    <property type="component" value="Unassembled WGS sequence"/>
</dbReference>
<evidence type="ECO:0000313" key="2">
    <source>
        <dbReference type="Proteomes" id="UP001489004"/>
    </source>
</evidence>
<organism evidence="1 2">
    <name type="scientific">[Myrmecia] bisecta</name>
    <dbReference type="NCBI Taxonomy" id="41462"/>
    <lineage>
        <taxon>Eukaryota</taxon>
        <taxon>Viridiplantae</taxon>
        <taxon>Chlorophyta</taxon>
        <taxon>core chlorophytes</taxon>
        <taxon>Trebouxiophyceae</taxon>
        <taxon>Trebouxiales</taxon>
        <taxon>Trebouxiaceae</taxon>
        <taxon>Myrmecia</taxon>
    </lineage>
</organism>
<dbReference type="EMBL" id="JALJOR010000008">
    <property type="protein sequence ID" value="KAK9812667.1"/>
    <property type="molecule type" value="Genomic_DNA"/>
</dbReference>
<name>A0AAW1PX91_9CHLO</name>
<gene>
    <name evidence="1" type="ORF">WJX72_001548</name>
</gene>
<evidence type="ECO:0000313" key="1">
    <source>
        <dbReference type="EMBL" id="KAK9812667.1"/>
    </source>
</evidence>
<keyword evidence="2" id="KW-1185">Reference proteome</keyword>
<proteinExistence type="predicted"/>